<evidence type="ECO:0000259" key="3">
    <source>
        <dbReference type="Pfam" id="PF01261"/>
    </source>
</evidence>
<protein>
    <submittedName>
        <fullName evidence="4">Xylose isomerase domain protein TIM barrel</fullName>
    </submittedName>
</protein>
<evidence type="ECO:0000313" key="4">
    <source>
        <dbReference type="EMBL" id="CAA9285398.1"/>
    </source>
</evidence>
<feature type="domain" description="Xylose isomerase-like TIM barrel" evidence="3">
    <location>
        <begin position="56"/>
        <end position="264"/>
    </location>
</feature>
<feature type="chain" id="PRO_5026920342" evidence="2">
    <location>
        <begin position="23"/>
        <end position="288"/>
    </location>
</feature>
<reference evidence="4" key="1">
    <citation type="submission" date="2020-02" db="EMBL/GenBank/DDBJ databases">
        <authorList>
            <person name="Meier V. D."/>
        </authorList>
    </citation>
    <scope>NUCLEOTIDE SEQUENCE</scope>
    <source>
        <strain evidence="4">AVDCRST_MAG95</strain>
    </source>
</reference>
<dbReference type="GO" id="GO:0016853">
    <property type="term" value="F:isomerase activity"/>
    <property type="evidence" value="ECO:0007669"/>
    <property type="project" value="UniProtKB-KW"/>
</dbReference>
<evidence type="ECO:0000256" key="1">
    <source>
        <dbReference type="ARBA" id="ARBA00023235"/>
    </source>
</evidence>
<dbReference type="InterPro" id="IPR050417">
    <property type="entry name" value="Sugar_Epim/Isomerase"/>
</dbReference>
<name>A0A6J4JRA9_9BACT</name>
<dbReference type="EMBL" id="CADCTJ010001131">
    <property type="protein sequence ID" value="CAA9285398.1"/>
    <property type="molecule type" value="Genomic_DNA"/>
</dbReference>
<evidence type="ECO:0000256" key="2">
    <source>
        <dbReference type="SAM" id="SignalP"/>
    </source>
</evidence>
<organism evidence="4">
    <name type="scientific">uncultured Adhaeribacter sp</name>
    <dbReference type="NCBI Taxonomy" id="448109"/>
    <lineage>
        <taxon>Bacteria</taxon>
        <taxon>Pseudomonadati</taxon>
        <taxon>Bacteroidota</taxon>
        <taxon>Cytophagia</taxon>
        <taxon>Cytophagales</taxon>
        <taxon>Hymenobacteraceae</taxon>
        <taxon>Adhaeribacter</taxon>
        <taxon>environmental samples</taxon>
    </lineage>
</organism>
<proteinExistence type="predicted"/>
<dbReference type="SUPFAM" id="SSF51658">
    <property type="entry name" value="Xylose isomerase-like"/>
    <property type="match status" value="1"/>
</dbReference>
<keyword evidence="1 4" id="KW-0413">Isomerase</keyword>
<keyword evidence="2" id="KW-0732">Signal</keyword>
<sequence>MRTFFYFLGSILSYVVCFSANAQKIPALGLVESIEKDSLVYASGFTLIGETVGKMLSPTLTEEQFQANLAQIKKAKTKLYLCNVLFPGSIKIAGPEVDPKKVVDYLDQVFTRAKKANVPVIVLGSGGSRRLPAGYDTDKAKTDFVALCKQMALVAKKHDITIAIESLNSTETNFLTTVQEAAEIVQKVNHPNFRLNADIYHMMKENEPPQHIIDAGKLIVHVEIAEKEKRTMPGVMGDDFRPYFRALKQIKYRGPIVIEARVSNANVEIPAAHLYLTKQLAEVYGKGK</sequence>
<gene>
    <name evidence="4" type="ORF">AVDCRST_MAG95-3610</name>
</gene>
<dbReference type="PANTHER" id="PTHR43489">
    <property type="entry name" value="ISOMERASE"/>
    <property type="match status" value="1"/>
</dbReference>
<dbReference type="InterPro" id="IPR036237">
    <property type="entry name" value="Xyl_isomerase-like_sf"/>
</dbReference>
<feature type="signal peptide" evidence="2">
    <location>
        <begin position="1"/>
        <end position="22"/>
    </location>
</feature>
<dbReference type="InterPro" id="IPR013022">
    <property type="entry name" value="Xyl_isomerase-like_TIM-brl"/>
</dbReference>
<accession>A0A6J4JRA9</accession>
<dbReference type="Gene3D" id="3.20.20.150">
    <property type="entry name" value="Divalent-metal-dependent TIM barrel enzymes"/>
    <property type="match status" value="1"/>
</dbReference>
<dbReference type="AlphaFoldDB" id="A0A6J4JRA9"/>
<dbReference type="Pfam" id="PF01261">
    <property type="entry name" value="AP_endonuc_2"/>
    <property type="match status" value="1"/>
</dbReference>